<comment type="caution">
    <text evidence="1">The sequence shown here is derived from an EMBL/GenBank/DDBJ whole genome shotgun (WGS) entry which is preliminary data.</text>
</comment>
<organism evidence="1 2">
    <name type="scientific">Caballeronia novacaledonica</name>
    <dbReference type="NCBI Taxonomy" id="1544861"/>
    <lineage>
        <taxon>Bacteria</taxon>
        <taxon>Pseudomonadati</taxon>
        <taxon>Pseudomonadota</taxon>
        <taxon>Betaproteobacteria</taxon>
        <taxon>Burkholderiales</taxon>
        <taxon>Burkholderiaceae</taxon>
        <taxon>Caballeronia</taxon>
    </lineage>
</organism>
<keyword evidence="2" id="KW-1185">Reference proteome</keyword>
<dbReference type="Proteomes" id="UP001055013">
    <property type="component" value="Unassembled WGS sequence"/>
</dbReference>
<evidence type="ECO:0000313" key="2">
    <source>
        <dbReference type="Proteomes" id="UP001055013"/>
    </source>
</evidence>
<proteinExistence type="predicted"/>
<evidence type="ECO:0000313" key="1">
    <source>
        <dbReference type="EMBL" id="GJH21758.1"/>
    </source>
</evidence>
<protein>
    <submittedName>
        <fullName evidence="1">TIGR02270 family protein</fullName>
    </submittedName>
</protein>
<accession>A0ACB5R3W0</accession>
<reference evidence="1" key="1">
    <citation type="submission" date="2021-09" db="EMBL/GenBank/DDBJ databases">
        <title>Isolation and characterization of 3-chlorobenzoate degrading bacteria from soils in Shizuoka.</title>
        <authorList>
            <person name="Ifat A."/>
            <person name="Ogawa N."/>
            <person name="Kimbara K."/>
            <person name="Moriuchi R."/>
            <person name="Dohra H."/>
            <person name="Shintani M."/>
        </authorList>
    </citation>
    <scope>NUCLEOTIDE SEQUENCE</scope>
    <source>
        <strain evidence="1">19CS2-2</strain>
    </source>
</reference>
<gene>
    <name evidence="1" type="ORF">CBA19CS22_34470</name>
</gene>
<sequence length="422" mass="46291">MHSRSYPTTRPIGFSPLEISTRVLHRVVDMHASEAAFLWKQRDRATYAPHFALRHLSKLDARLLAHLEGLTVAGEAGWRAAQAGLGEADAGALFAAAYLAFSTQRAQLMTQVLRIAASAPSFDRPLQAALAWLDLDRLQPTLDRLSASDVPDFRRLALVTCTAHRSLALSLLSQCLRDDDPVLRARALRAIGETRQHKALSTARETLSDSVPICRFWAAWSVALLGDTTGASVALAASEELPNLQVVAINVAMRCGDPLWARDMVRWWASNPSLRRTALRAAGALGDPAAVPWLIEHFDDPAHARIAGESFSMITGADLKYLDLNRDAPSSATDDVPEDEDLPWPDTAAIREWWSKASPRFTKGHRYLTGQPVSRAGAIRTLRDGFQRQRRAAAIELVCASDASVLFPVDARADWQCGRLAL</sequence>
<dbReference type="EMBL" id="BPUR01000031">
    <property type="protein sequence ID" value="GJH21758.1"/>
    <property type="molecule type" value="Genomic_DNA"/>
</dbReference>
<name>A0ACB5R3W0_9BURK</name>